<gene>
    <name evidence="2" type="ORF">CAEBREN_24697</name>
</gene>
<sequence length="271" mass="30765">MEIGDDGIINYHRSENTFDPEFFVKTRFENLHPKFPEAFMMAVALMFLTGLVAHESIQIKTMEWELSSEGLLEEEKDMARNVINYFVETNTFRVEEIVLPKNNDDSFSCIVGICENMIGLKSFRRLGIIVSGESLVPQVAHDFIWKDNDGTTCVDDMIVSHVAESKCGFTTQKMHATYENEFIEEFDEAKKSKTTEPEVMVVSGEITPKSVDVQFSKSIITEEVKLTAYSNPRDHYDQGRYSNQTGYSNPSAYRTGGRQGTSDDPKPYSNP</sequence>
<feature type="region of interest" description="Disordered" evidence="1">
    <location>
        <begin position="229"/>
        <end position="271"/>
    </location>
</feature>
<name>G0NI99_CAEBE</name>
<dbReference type="AlphaFoldDB" id="G0NI99"/>
<feature type="compositionally biased region" description="Basic and acidic residues" evidence="1">
    <location>
        <begin position="261"/>
        <end position="271"/>
    </location>
</feature>
<protein>
    <submittedName>
        <fullName evidence="2">Uncharacterized protein</fullName>
    </submittedName>
</protein>
<reference evidence="3" key="1">
    <citation type="submission" date="2011-07" db="EMBL/GenBank/DDBJ databases">
        <authorList>
            <consortium name="Caenorhabditis brenneri Sequencing and Analysis Consortium"/>
            <person name="Wilson R.K."/>
        </authorList>
    </citation>
    <scope>NUCLEOTIDE SEQUENCE [LARGE SCALE GENOMIC DNA]</scope>
    <source>
        <strain evidence="3">PB2801</strain>
    </source>
</reference>
<accession>G0NI99</accession>
<proteinExistence type="predicted"/>
<dbReference type="EMBL" id="GL379889">
    <property type="protein sequence ID" value="EGT31755.1"/>
    <property type="molecule type" value="Genomic_DNA"/>
</dbReference>
<evidence type="ECO:0000256" key="1">
    <source>
        <dbReference type="SAM" id="MobiDB-lite"/>
    </source>
</evidence>
<evidence type="ECO:0000313" key="2">
    <source>
        <dbReference type="EMBL" id="EGT31755.1"/>
    </source>
</evidence>
<dbReference type="Proteomes" id="UP000008068">
    <property type="component" value="Unassembled WGS sequence"/>
</dbReference>
<dbReference type="InParanoid" id="G0NI99"/>
<feature type="compositionally biased region" description="Polar residues" evidence="1">
    <location>
        <begin position="240"/>
        <end position="252"/>
    </location>
</feature>
<organism evidence="3">
    <name type="scientific">Caenorhabditis brenneri</name>
    <name type="common">Nematode worm</name>
    <dbReference type="NCBI Taxonomy" id="135651"/>
    <lineage>
        <taxon>Eukaryota</taxon>
        <taxon>Metazoa</taxon>
        <taxon>Ecdysozoa</taxon>
        <taxon>Nematoda</taxon>
        <taxon>Chromadorea</taxon>
        <taxon>Rhabditida</taxon>
        <taxon>Rhabditina</taxon>
        <taxon>Rhabditomorpha</taxon>
        <taxon>Rhabditoidea</taxon>
        <taxon>Rhabditidae</taxon>
        <taxon>Peloderinae</taxon>
        <taxon>Caenorhabditis</taxon>
    </lineage>
</organism>
<dbReference type="HOGENOM" id="CLU_1027540_0_0_1"/>
<evidence type="ECO:0000313" key="3">
    <source>
        <dbReference type="Proteomes" id="UP000008068"/>
    </source>
</evidence>
<keyword evidence="3" id="KW-1185">Reference proteome</keyword>